<keyword evidence="2" id="KW-0479">Metal-binding</keyword>
<dbReference type="PANTHER" id="PTHR46481">
    <property type="entry name" value="ZINC FINGER BED DOMAIN-CONTAINING PROTEIN 4"/>
    <property type="match status" value="1"/>
</dbReference>
<gene>
    <name evidence="6" type="ORF">FIBSPDRAFT_913637</name>
</gene>
<dbReference type="GO" id="GO:0005634">
    <property type="term" value="C:nucleus"/>
    <property type="evidence" value="ECO:0007669"/>
    <property type="project" value="UniProtKB-SubCell"/>
</dbReference>
<evidence type="ECO:0000256" key="4">
    <source>
        <dbReference type="ARBA" id="ARBA00022833"/>
    </source>
</evidence>
<dbReference type="EMBL" id="KV417665">
    <property type="protein sequence ID" value="KZP11277.1"/>
    <property type="molecule type" value="Genomic_DNA"/>
</dbReference>
<sequence length="229" mass="25871">MSRKWVSCIYAFFKPTPTIEHMEGRKCHTFKCAAKSCTHSIQHYVDGKDTQSMGNMFQHAKKCWGDDAVCTADQARDVTEARNGSITSAFERKGKGKVSYPHRQHTKKETKAEIVCWVSESLRPFQIVDDRGFQSLMKTGRPGYYIPSPSTVSCDVKLVFTKSRNRITKLLKEHNGALNFATNAWTSPNHHPYIAVTAHFEIKAKLIGLLLDLVEVTEVHTILLSQQPS</sequence>
<keyword evidence="3" id="KW-0863">Zinc-finger</keyword>
<keyword evidence="4" id="KW-0862">Zinc</keyword>
<keyword evidence="5" id="KW-0539">Nucleus</keyword>
<dbReference type="SUPFAM" id="SSF140996">
    <property type="entry name" value="Hermes dimerisation domain"/>
    <property type="match status" value="1"/>
</dbReference>
<protein>
    <submittedName>
        <fullName evidence="6">Uncharacterized protein</fullName>
    </submittedName>
</protein>
<comment type="subcellular location">
    <subcellularLocation>
        <location evidence="1">Nucleus</location>
    </subcellularLocation>
</comment>
<dbReference type="OrthoDB" id="2677917at2759"/>
<dbReference type="AlphaFoldDB" id="A0A166A602"/>
<evidence type="ECO:0000256" key="1">
    <source>
        <dbReference type="ARBA" id="ARBA00004123"/>
    </source>
</evidence>
<dbReference type="GO" id="GO:0008270">
    <property type="term" value="F:zinc ion binding"/>
    <property type="evidence" value="ECO:0007669"/>
    <property type="project" value="UniProtKB-KW"/>
</dbReference>
<proteinExistence type="predicted"/>
<dbReference type="PANTHER" id="PTHR46481:SF10">
    <property type="entry name" value="ZINC FINGER BED DOMAIN-CONTAINING PROTEIN 39"/>
    <property type="match status" value="1"/>
</dbReference>
<dbReference type="Proteomes" id="UP000076532">
    <property type="component" value="Unassembled WGS sequence"/>
</dbReference>
<name>A0A166A602_9AGAM</name>
<evidence type="ECO:0000313" key="7">
    <source>
        <dbReference type="Proteomes" id="UP000076532"/>
    </source>
</evidence>
<organism evidence="6 7">
    <name type="scientific">Athelia psychrophila</name>
    <dbReference type="NCBI Taxonomy" id="1759441"/>
    <lineage>
        <taxon>Eukaryota</taxon>
        <taxon>Fungi</taxon>
        <taxon>Dikarya</taxon>
        <taxon>Basidiomycota</taxon>
        <taxon>Agaricomycotina</taxon>
        <taxon>Agaricomycetes</taxon>
        <taxon>Agaricomycetidae</taxon>
        <taxon>Atheliales</taxon>
        <taxon>Atheliaceae</taxon>
        <taxon>Athelia</taxon>
    </lineage>
</organism>
<evidence type="ECO:0000313" key="6">
    <source>
        <dbReference type="EMBL" id="KZP11277.1"/>
    </source>
</evidence>
<dbReference type="Gene3D" id="1.10.10.1070">
    <property type="entry name" value="Zinc finger, BED domain-containing"/>
    <property type="match status" value="1"/>
</dbReference>
<dbReference type="InterPro" id="IPR052035">
    <property type="entry name" value="ZnF_BED_domain_contain"/>
</dbReference>
<keyword evidence="7" id="KW-1185">Reference proteome</keyword>
<accession>A0A166A602</accession>
<evidence type="ECO:0000256" key="5">
    <source>
        <dbReference type="ARBA" id="ARBA00023242"/>
    </source>
</evidence>
<evidence type="ECO:0000256" key="3">
    <source>
        <dbReference type="ARBA" id="ARBA00022771"/>
    </source>
</evidence>
<reference evidence="6 7" key="1">
    <citation type="journal article" date="2016" name="Mol. Biol. Evol.">
        <title>Comparative Genomics of Early-Diverging Mushroom-Forming Fungi Provides Insights into the Origins of Lignocellulose Decay Capabilities.</title>
        <authorList>
            <person name="Nagy L.G."/>
            <person name="Riley R."/>
            <person name="Tritt A."/>
            <person name="Adam C."/>
            <person name="Daum C."/>
            <person name="Floudas D."/>
            <person name="Sun H."/>
            <person name="Yadav J.S."/>
            <person name="Pangilinan J."/>
            <person name="Larsson K.H."/>
            <person name="Matsuura K."/>
            <person name="Barry K."/>
            <person name="Labutti K."/>
            <person name="Kuo R."/>
            <person name="Ohm R.A."/>
            <person name="Bhattacharya S.S."/>
            <person name="Shirouzu T."/>
            <person name="Yoshinaga Y."/>
            <person name="Martin F.M."/>
            <person name="Grigoriev I.V."/>
            <person name="Hibbett D.S."/>
        </authorList>
    </citation>
    <scope>NUCLEOTIDE SEQUENCE [LARGE SCALE GENOMIC DNA]</scope>
    <source>
        <strain evidence="6 7">CBS 109695</strain>
    </source>
</reference>
<evidence type="ECO:0000256" key="2">
    <source>
        <dbReference type="ARBA" id="ARBA00022723"/>
    </source>
</evidence>